<dbReference type="Gene3D" id="2.120.10.30">
    <property type="entry name" value="TolB, C-terminal domain"/>
    <property type="match status" value="2"/>
</dbReference>
<evidence type="ECO:0000256" key="2">
    <source>
        <dbReference type="ARBA" id="ARBA00022553"/>
    </source>
</evidence>
<feature type="repeat" description="NHL" evidence="9">
    <location>
        <begin position="713"/>
        <end position="756"/>
    </location>
</feature>
<keyword evidence="3" id="KW-0479">Metal-binding</keyword>
<evidence type="ECO:0008006" key="15">
    <source>
        <dbReference type="Google" id="ProtNLM"/>
    </source>
</evidence>
<keyword evidence="10" id="KW-0175">Coiled coil</keyword>
<name>A0ABN8MQX6_9CNID</name>
<dbReference type="PANTHER" id="PTHR25462:SF296">
    <property type="entry name" value="MEIOTIC P26, ISOFORM F"/>
    <property type="match status" value="1"/>
</dbReference>
<evidence type="ECO:0000256" key="7">
    <source>
        <dbReference type="PROSITE-ProRule" id="PRU00024"/>
    </source>
</evidence>
<comment type="similarity">
    <text evidence="1">Belongs to the TRIM/RBCC family.</text>
</comment>
<feature type="domain" description="B box-type" evidence="12">
    <location>
        <begin position="215"/>
        <end position="258"/>
    </location>
</feature>
<dbReference type="Gene3D" id="2.60.40.10">
    <property type="entry name" value="Immunoglobulins"/>
    <property type="match status" value="1"/>
</dbReference>
<feature type="repeat" description="NHL" evidence="9">
    <location>
        <begin position="760"/>
        <end position="801"/>
    </location>
</feature>
<dbReference type="Pfam" id="PF01436">
    <property type="entry name" value="NHL"/>
    <property type="match status" value="3"/>
</dbReference>
<dbReference type="InterPro" id="IPR000315">
    <property type="entry name" value="Znf_B-box"/>
</dbReference>
<dbReference type="InterPro" id="IPR001258">
    <property type="entry name" value="NHL_repeat"/>
</dbReference>
<evidence type="ECO:0000259" key="11">
    <source>
        <dbReference type="PROSITE" id="PS50089"/>
    </source>
</evidence>
<keyword evidence="4" id="KW-0677">Repeat</keyword>
<reference evidence="13 14" key="1">
    <citation type="submission" date="2022-05" db="EMBL/GenBank/DDBJ databases">
        <authorList>
            <consortium name="Genoscope - CEA"/>
            <person name="William W."/>
        </authorList>
    </citation>
    <scope>NUCLEOTIDE SEQUENCE [LARGE SCALE GENOMIC DNA]</scope>
</reference>
<accession>A0ABN8MQX6</accession>
<dbReference type="SUPFAM" id="SSF101898">
    <property type="entry name" value="NHL repeat"/>
    <property type="match status" value="1"/>
</dbReference>
<dbReference type="Pfam" id="PF13445">
    <property type="entry name" value="zf-RING_UBOX"/>
    <property type="match status" value="1"/>
</dbReference>
<dbReference type="SUPFAM" id="SSF81296">
    <property type="entry name" value="E set domains"/>
    <property type="match status" value="1"/>
</dbReference>
<dbReference type="InterPro" id="IPR001298">
    <property type="entry name" value="Filamin/ABP280_rpt"/>
</dbReference>
<dbReference type="Gene3D" id="3.30.40.10">
    <property type="entry name" value="Zinc/RING finger domain, C3HC4 (zinc finger)"/>
    <property type="match status" value="1"/>
</dbReference>
<feature type="repeat" description="NHL" evidence="9">
    <location>
        <begin position="584"/>
        <end position="625"/>
    </location>
</feature>
<evidence type="ECO:0000256" key="8">
    <source>
        <dbReference type="PROSITE-ProRule" id="PRU00087"/>
    </source>
</evidence>
<evidence type="ECO:0000313" key="13">
    <source>
        <dbReference type="EMBL" id="CAH3032364.1"/>
    </source>
</evidence>
<dbReference type="SUPFAM" id="SSF57845">
    <property type="entry name" value="B-box zinc-binding domain"/>
    <property type="match status" value="1"/>
</dbReference>
<evidence type="ECO:0000256" key="10">
    <source>
        <dbReference type="SAM" id="Coils"/>
    </source>
</evidence>
<dbReference type="SMART" id="SM00184">
    <property type="entry name" value="RING"/>
    <property type="match status" value="1"/>
</dbReference>
<dbReference type="InterPro" id="IPR013083">
    <property type="entry name" value="Znf_RING/FYVE/PHD"/>
</dbReference>
<feature type="domain" description="RING-type" evidence="11">
    <location>
        <begin position="78"/>
        <end position="121"/>
    </location>
</feature>
<evidence type="ECO:0000256" key="5">
    <source>
        <dbReference type="ARBA" id="ARBA00022771"/>
    </source>
</evidence>
<dbReference type="CDD" id="cd05819">
    <property type="entry name" value="NHL"/>
    <property type="match status" value="1"/>
</dbReference>
<dbReference type="SUPFAM" id="SSF57850">
    <property type="entry name" value="RING/U-box"/>
    <property type="match status" value="1"/>
</dbReference>
<dbReference type="PROSITE" id="PS50089">
    <property type="entry name" value="ZF_RING_2"/>
    <property type="match status" value="1"/>
</dbReference>
<dbReference type="PROSITE" id="PS51125">
    <property type="entry name" value="NHL"/>
    <property type="match status" value="5"/>
</dbReference>
<feature type="coiled-coil region" evidence="10">
    <location>
        <begin position="273"/>
        <end position="348"/>
    </location>
</feature>
<feature type="repeat" description="NHL" evidence="9">
    <location>
        <begin position="630"/>
        <end position="668"/>
    </location>
</feature>
<keyword evidence="5 7" id="KW-0863">Zinc-finger</keyword>
<feature type="repeat" description="NHL" evidence="9">
    <location>
        <begin position="540"/>
        <end position="583"/>
    </location>
</feature>
<dbReference type="PROSITE" id="PS50119">
    <property type="entry name" value="ZF_BBOX"/>
    <property type="match status" value="2"/>
</dbReference>
<dbReference type="Pfam" id="PF00643">
    <property type="entry name" value="zf-B_box"/>
    <property type="match status" value="1"/>
</dbReference>
<gene>
    <name evidence="13" type="ORF">PLOB_00000431</name>
</gene>
<dbReference type="EMBL" id="CALNXK010000001">
    <property type="protein sequence ID" value="CAH3032364.1"/>
    <property type="molecule type" value="Genomic_DNA"/>
</dbReference>
<dbReference type="Pfam" id="PF00630">
    <property type="entry name" value="Filamin"/>
    <property type="match status" value="1"/>
</dbReference>
<dbReference type="SMART" id="SM00336">
    <property type="entry name" value="BBOX"/>
    <property type="match status" value="2"/>
</dbReference>
<organism evidence="13 14">
    <name type="scientific">Porites lobata</name>
    <dbReference type="NCBI Taxonomy" id="104759"/>
    <lineage>
        <taxon>Eukaryota</taxon>
        <taxon>Metazoa</taxon>
        <taxon>Cnidaria</taxon>
        <taxon>Anthozoa</taxon>
        <taxon>Hexacorallia</taxon>
        <taxon>Scleractinia</taxon>
        <taxon>Fungiina</taxon>
        <taxon>Poritidae</taxon>
        <taxon>Porites</taxon>
    </lineage>
</organism>
<dbReference type="PROSITE" id="PS50194">
    <property type="entry name" value="FILAMIN_REPEAT"/>
    <property type="match status" value="1"/>
</dbReference>
<proteinExistence type="inferred from homology"/>
<dbReference type="InterPro" id="IPR014756">
    <property type="entry name" value="Ig_E-set"/>
</dbReference>
<dbReference type="InterPro" id="IPR013783">
    <property type="entry name" value="Ig-like_fold"/>
</dbReference>
<dbReference type="Proteomes" id="UP001159405">
    <property type="component" value="Unassembled WGS sequence"/>
</dbReference>
<dbReference type="InterPro" id="IPR047153">
    <property type="entry name" value="TRIM45/56/19-like"/>
</dbReference>
<evidence type="ECO:0000256" key="9">
    <source>
        <dbReference type="PROSITE-ProRule" id="PRU00504"/>
    </source>
</evidence>
<keyword evidence="2" id="KW-0597">Phosphoprotein</keyword>
<dbReference type="InterPro" id="IPR027370">
    <property type="entry name" value="Znf-RING_euk"/>
</dbReference>
<dbReference type="InterPro" id="IPR017868">
    <property type="entry name" value="Filamin/ABP280_repeat-like"/>
</dbReference>
<evidence type="ECO:0000259" key="12">
    <source>
        <dbReference type="PROSITE" id="PS50119"/>
    </source>
</evidence>
<evidence type="ECO:0000256" key="3">
    <source>
        <dbReference type="ARBA" id="ARBA00022723"/>
    </source>
</evidence>
<keyword evidence="14" id="KW-1185">Reference proteome</keyword>
<dbReference type="SMART" id="SM00557">
    <property type="entry name" value="IG_FLMN"/>
    <property type="match status" value="1"/>
</dbReference>
<dbReference type="PANTHER" id="PTHR25462">
    <property type="entry name" value="BONUS, ISOFORM C-RELATED"/>
    <property type="match status" value="1"/>
</dbReference>
<dbReference type="InterPro" id="IPR011042">
    <property type="entry name" value="6-blade_b-propeller_TolB-like"/>
</dbReference>
<comment type="caution">
    <text evidence="13">The sequence shown here is derived from an EMBL/GenBank/DDBJ whole genome shotgun (WGS) entry which is preliminary data.</text>
</comment>
<evidence type="ECO:0000313" key="14">
    <source>
        <dbReference type="Proteomes" id="UP001159405"/>
    </source>
</evidence>
<dbReference type="InterPro" id="IPR017907">
    <property type="entry name" value="Znf_RING_CS"/>
</dbReference>
<evidence type="ECO:0000256" key="4">
    <source>
        <dbReference type="ARBA" id="ARBA00022737"/>
    </source>
</evidence>
<sequence>MGPTDISILKSGHFVVCDRLGMSTVPFSERFHTPTFNFCCRASCILIIDQVRHSFDTSYSNKMDVPTLMYNLREEVTCSVCMQLYTNPKQLPCLHIFCLQCLNNLARTSAHSGKIKCPLCQREVDIPESGTLDTLPNCFHMKNLLDILAIKECDTAKVTCGNCEMKREEASYCFHCGKFWCNDCVNAHNILRENREHRVLALKDFKGKDFEDVLKRPVFCQRELHDKEILKFYCKECDIPVCQTCVIVDHNKHDVEHLEVAAREVKKSITSKLAAARESLNAISRKYTAEKEEISHLITYSSETNKERIQQMVKSLISILQQKEQELIAEQETQRKMAEEELNKSAVNFEDRFRKREESISNVEAIVERSTGADLVRTKASIDKLFKGLQEPKVTSSTREIKVHSKVFVGNEEISKVLEESVIGSLEQSSTEAYQCLVHGFGGATAGLETEFEVITRNSEGKECYCSGDVIDVQLISLQQDLNINNIPEEVKIVDRKNGRYTVSFITRESGQYLLTVQVNGEHIRKFPSIEINERCFKPLRFIGERAVDGLRLCTPWGITANDANEIFVSDMSNNRIVVFNENGEFIRSFGQNFLTWPNGVLCDNMGRIFVTSRNNNKILVFGQSGEYISTFHNGNSLRGPRGISFDADGNLIVCDAGNECVRFFSPDGNNFKTIRAGRLRMPFDCVCHNSKVFVSDRDAHLIKVYNSNGRFLYEFRSYGPGEGKLRLPAGLAVDKMGHLLVCSLDNHRVQVFTLGGKFIAKFGEHGQKLGKMCGPTSVLVLKSGRIVVCEFHNNRLQIFE</sequence>
<dbReference type="InterPro" id="IPR001841">
    <property type="entry name" value="Znf_RING"/>
</dbReference>
<dbReference type="PROSITE" id="PS00518">
    <property type="entry name" value="ZF_RING_1"/>
    <property type="match status" value="1"/>
</dbReference>
<protein>
    <recommendedName>
        <fullName evidence="15">E3 ubiquitin-protein ligase TRIM71</fullName>
    </recommendedName>
</protein>
<keyword evidence="6" id="KW-0862">Zinc</keyword>
<evidence type="ECO:0000256" key="6">
    <source>
        <dbReference type="ARBA" id="ARBA00022833"/>
    </source>
</evidence>
<dbReference type="Gene3D" id="3.30.160.60">
    <property type="entry name" value="Classic Zinc Finger"/>
    <property type="match status" value="1"/>
</dbReference>
<feature type="domain" description="B box-type" evidence="12">
    <location>
        <begin position="155"/>
        <end position="202"/>
    </location>
</feature>
<feature type="repeat" description="Filamin" evidence="8">
    <location>
        <begin position="440"/>
        <end position="528"/>
    </location>
</feature>
<evidence type="ECO:0000256" key="1">
    <source>
        <dbReference type="ARBA" id="ARBA00008518"/>
    </source>
</evidence>